<accession>A0A179BPP1</accession>
<gene>
    <name evidence="1" type="ORF">A4H96_01545</name>
</gene>
<keyword evidence="2" id="KW-1185">Reference proteome</keyword>
<dbReference type="RefSeq" id="WP_064217959.1">
    <property type="nucleotide sequence ID" value="NZ_LVXZ01000013.1"/>
</dbReference>
<organism evidence="1 2">
    <name type="scientific">Acidithiobacillus ferrooxidans</name>
    <name type="common">Thiobacillus ferrooxidans</name>
    <dbReference type="NCBI Taxonomy" id="920"/>
    <lineage>
        <taxon>Bacteria</taxon>
        <taxon>Pseudomonadati</taxon>
        <taxon>Pseudomonadota</taxon>
        <taxon>Acidithiobacillia</taxon>
        <taxon>Acidithiobacillales</taxon>
        <taxon>Acidithiobacillaceae</taxon>
        <taxon>Acidithiobacillus</taxon>
    </lineage>
</organism>
<proteinExistence type="predicted"/>
<name>A0A179BPP1_ACIFR</name>
<protein>
    <submittedName>
        <fullName evidence="1">Uncharacterized protein</fullName>
    </submittedName>
</protein>
<evidence type="ECO:0000313" key="2">
    <source>
        <dbReference type="Proteomes" id="UP000078302"/>
    </source>
</evidence>
<dbReference type="AlphaFoldDB" id="A0A179BPP1"/>
<reference evidence="1 2" key="1">
    <citation type="submission" date="2016-04" db="EMBL/GenBank/DDBJ databases">
        <title>Acidithiobacillus ferrooxidans genome sequencing and assembly.</title>
        <authorList>
            <person name="Zhou Z."/>
        </authorList>
    </citation>
    <scope>NUCLEOTIDE SEQUENCE [LARGE SCALE GENOMIC DNA]</scope>
    <source>
        <strain evidence="1 2">BY0502</strain>
    </source>
</reference>
<evidence type="ECO:0000313" key="1">
    <source>
        <dbReference type="EMBL" id="OAP93270.1"/>
    </source>
</evidence>
<dbReference type="EMBL" id="LVXZ01000013">
    <property type="protein sequence ID" value="OAP93270.1"/>
    <property type="molecule type" value="Genomic_DNA"/>
</dbReference>
<dbReference type="Proteomes" id="UP000078302">
    <property type="component" value="Unassembled WGS sequence"/>
</dbReference>
<sequence>MSHRRCSAQIIDFHREVKARKDGAGYEFQDAEIAEKYRRRLAEHGINIEQCQTIGQLKNAIDRALRASIIAEFSEAAISQ</sequence>
<comment type="caution">
    <text evidence="1">The sequence shown here is derived from an EMBL/GenBank/DDBJ whole genome shotgun (WGS) entry which is preliminary data.</text>
</comment>